<comment type="caution">
    <text evidence="3">The sequence shown here is derived from an EMBL/GenBank/DDBJ whole genome shotgun (WGS) entry which is preliminary data.</text>
</comment>
<dbReference type="PANTHER" id="PTHR33463">
    <property type="entry name" value="NB-ARC DOMAIN-CONTAINING PROTEIN-RELATED"/>
    <property type="match status" value="1"/>
</dbReference>
<proteinExistence type="predicted"/>
<sequence>MSALKAADVKIVRVNGMGGEGKTTPVKEVSKQAIEDKLFDKMVIASVARNPDIMKIQGRELHEMEVDKNFSASVLKEDEAWELFKKTAGGDVESPDMRDHRFICAKMRIILSTILI</sequence>
<protein>
    <recommendedName>
        <fullName evidence="2">NB-ARC domain-containing protein</fullName>
    </recommendedName>
</protein>
<dbReference type="AlphaFoldDB" id="A0A8X8AL22"/>
<accession>A0A8X8AL22</accession>
<name>A0A8X8AL22_POPTO</name>
<feature type="domain" description="NB-ARC" evidence="2">
    <location>
        <begin position="5"/>
        <end position="64"/>
    </location>
</feature>
<dbReference type="PANTHER" id="PTHR33463:SF198">
    <property type="entry name" value="RPP4C3"/>
    <property type="match status" value="1"/>
</dbReference>
<dbReference type="GO" id="GO:0043531">
    <property type="term" value="F:ADP binding"/>
    <property type="evidence" value="ECO:0007669"/>
    <property type="project" value="InterPro"/>
</dbReference>
<evidence type="ECO:0000313" key="4">
    <source>
        <dbReference type="Proteomes" id="UP000886885"/>
    </source>
</evidence>
<evidence type="ECO:0000313" key="3">
    <source>
        <dbReference type="EMBL" id="KAG6790319.1"/>
    </source>
</evidence>
<gene>
    <name evidence="3" type="ORF">POTOM_006468</name>
</gene>
<dbReference type="InterPro" id="IPR002182">
    <property type="entry name" value="NB-ARC"/>
</dbReference>
<dbReference type="Proteomes" id="UP000886885">
    <property type="component" value="Chromosome 1D"/>
</dbReference>
<evidence type="ECO:0000256" key="1">
    <source>
        <dbReference type="ARBA" id="ARBA00022821"/>
    </source>
</evidence>
<dbReference type="EMBL" id="JAAWWB010000002">
    <property type="protein sequence ID" value="KAG6790319.1"/>
    <property type="molecule type" value="Genomic_DNA"/>
</dbReference>
<keyword evidence="4" id="KW-1185">Reference proteome</keyword>
<evidence type="ECO:0000259" key="2">
    <source>
        <dbReference type="Pfam" id="PF00931"/>
    </source>
</evidence>
<dbReference type="Pfam" id="PF00931">
    <property type="entry name" value="NB-ARC"/>
    <property type="match status" value="1"/>
</dbReference>
<dbReference type="InterPro" id="IPR050905">
    <property type="entry name" value="Plant_NBS-LRR"/>
</dbReference>
<dbReference type="OrthoDB" id="786439at2759"/>
<organism evidence="3 4">
    <name type="scientific">Populus tomentosa</name>
    <name type="common">Chinese white poplar</name>
    <dbReference type="NCBI Taxonomy" id="118781"/>
    <lineage>
        <taxon>Eukaryota</taxon>
        <taxon>Viridiplantae</taxon>
        <taxon>Streptophyta</taxon>
        <taxon>Embryophyta</taxon>
        <taxon>Tracheophyta</taxon>
        <taxon>Spermatophyta</taxon>
        <taxon>Magnoliopsida</taxon>
        <taxon>eudicotyledons</taxon>
        <taxon>Gunneridae</taxon>
        <taxon>Pentapetalae</taxon>
        <taxon>rosids</taxon>
        <taxon>fabids</taxon>
        <taxon>Malpighiales</taxon>
        <taxon>Salicaceae</taxon>
        <taxon>Saliceae</taxon>
        <taxon>Populus</taxon>
    </lineage>
</organism>
<keyword evidence="1" id="KW-0611">Plant defense</keyword>
<reference evidence="3" key="1">
    <citation type="journal article" date="2020" name="bioRxiv">
        <title>Hybrid origin of Populus tomentosa Carr. identified through genome sequencing and phylogenomic analysis.</title>
        <authorList>
            <person name="An X."/>
            <person name="Gao K."/>
            <person name="Chen Z."/>
            <person name="Li J."/>
            <person name="Yang X."/>
            <person name="Yang X."/>
            <person name="Zhou J."/>
            <person name="Guo T."/>
            <person name="Zhao T."/>
            <person name="Huang S."/>
            <person name="Miao D."/>
            <person name="Khan W.U."/>
            <person name="Rao P."/>
            <person name="Ye M."/>
            <person name="Lei B."/>
            <person name="Liao W."/>
            <person name="Wang J."/>
            <person name="Ji L."/>
            <person name="Li Y."/>
            <person name="Guo B."/>
            <person name="Mustafa N.S."/>
            <person name="Li S."/>
            <person name="Yun Q."/>
            <person name="Keller S.R."/>
            <person name="Mao J."/>
            <person name="Zhang R."/>
            <person name="Strauss S.H."/>
        </authorList>
    </citation>
    <scope>NUCLEOTIDE SEQUENCE</scope>
    <source>
        <strain evidence="3">GM15</strain>
        <tissue evidence="3">Leaf</tissue>
    </source>
</reference>